<keyword evidence="9" id="KW-0902">Two-component regulatory system</keyword>
<dbReference type="KEGG" id="sfer:NCTC12278_00927"/>
<evidence type="ECO:0000256" key="1">
    <source>
        <dbReference type="ARBA" id="ARBA00000085"/>
    </source>
</evidence>
<accession>A0A2X3VFW1</accession>
<keyword evidence="4" id="KW-1003">Cell membrane</keyword>
<evidence type="ECO:0000313" key="14">
    <source>
        <dbReference type="Proteomes" id="UP000249495"/>
    </source>
</evidence>
<dbReference type="GO" id="GO:0016036">
    <property type="term" value="P:cellular response to phosphate starvation"/>
    <property type="evidence" value="ECO:0007669"/>
    <property type="project" value="TreeGrafter"/>
</dbReference>
<dbReference type="InterPro" id="IPR003594">
    <property type="entry name" value="HATPase_dom"/>
</dbReference>
<evidence type="ECO:0000313" key="13">
    <source>
        <dbReference type="EMBL" id="SQF40360.1"/>
    </source>
</evidence>
<proteinExistence type="predicted"/>
<sequence length="316" mass="36947">MIKAFFKEYGAWYLLYGLLSLLFFLTFYLYRLPLVYFQTSFIFVSTILILLSLGLYYRFYQKMTSLHFFLAVTNLDNLNQLEQPSDKAYQKIIAALIQKEAEAALVYQSDQDKIQQMIKLWSHQMKIPLATLSLMEQTNQLEKESVRQQILRLENNLSRLMNYIKFNQNQSDFRFESVSMRDILVDLVKKNQVLYRQKDLSLTIEGDWILKSDKKWLSFSLAQILDNAIKYNKPGGKVSIRIQDKSVCIQDTGIGILAEDIPRIFEEGFTGYNGHEHQKATGLGLYMTKQILNHLEFDISIQSQVDQGTKVLIRKR</sequence>
<keyword evidence="8 11" id="KW-1133">Transmembrane helix</keyword>
<evidence type="ECO:0000256" key="7">
    <source>
        <dbReference type="ARBA" id="ARBA00022777"/>
    </source>
</evidence>
<reference evidence="13 14" key="1">
    <citation type="submission" date="2018-06" db="EMBL/GenBank/DDBJ databases">
        <authorList>
            <consortium name="Pathogen Informatics"/>
            <person name="Doyle S."/>
        </authorList>
    </citation>
    <scope>NUCLEOTIDE SEQUENCE [LARGE SCALE GENOMIC DNA]</scope>
    <source>
        <strain evidence="13 14">NCTC12278</strain>
    </source>
</reference>
<gene>
    <name evidence="13" type="primary">graS</name>
    <name evidence="13" type="ORF">NCTC12278_00927</name>
</gene>
<dbReference type="OrthoDB" id="9780487at2"/>
<dbReference type="EMBL" id="LS483343">
    <property type="protein sequence ID" value="SQF40360.1"/>
    <property type="molecule type" value="Genomic_DNA"/>
</dbReference>
<evidence type="ECO:0000256" key="10">
    <source>
        <dbReference type="ARBA" id="ARBA00023136"/>
    </source>
</evidence>
<keyword evidence="6 11" id="KW-0812">Transmembrane</keyword>
<feature type="transmembrane region" description="Helical" evidence="11">
    <location>
        <begin position="36"/>
        <end position="57"/>
    </location>
</feature>
<evidence type="ECO:0000256" key="8">
    <source>
        <dbReference type="ARBA" id="ARBA00022989"/>
    </source>
</evidence>
<evidence type="ECO:0000256" key="4">
    <source>
        <dbReference type="ARBA" id="ARBA00022475"/>
    </source>
</evidence>
<feature type="transmembrane region" description="Helical" evidence="11">
    <location>
        <begin position="12"/>
        <end position="30"/>
    </location>
</feature>
<evidence type="ECO:0000256" key="5">
    <source>
        <dbReference type="ARBA" id="ARBA00022679"/>
    </source>
</evidence>
<dbReference type="SUPFAM" id="SSF55874">
    <property type="entry name" value="ATPase domain of HSP90 chaperone/DNA topoisomerase II/histidine kinase"/>
    <property type="match status" value="1"/>
</dbReference>
<dbReference type="GO" id="GO:0004721">
    <property type="term" value="F:phosphoprotein phosphatase activity"/>
    <property type="evidence" value="ECO:0007669"/>
    <property type="project" value="TreeGrafter"/>
</dbReference>
<evidence type="ECO:0000256" key="3">
    <source>
        <dbReference type="ARBA" id="ARBA00012438"/>
    </source>
</evidence>
<dbReference type="STRING" id="1123303.GCA_000372425_00456"/>
<dbReference type="AlphaFoldDB" id="A0A2X3VFW1"/>
<feature type="domain" description="Histidine kinase" evidence="12">
    <location>
        <begin position="120"/>
        <end position="316"/>
    </location>
</feature>
<dbReference type="RefSeq" id="WP_018029784.1">
    <property type="nucleotide sequence ID" value="NZ_LS483343.1"/>
</dbReference>
<evidence type="ECO:0000256" key="6">
    <source>
        <dbReference type="ARBA" id="ARBA00022692"/>
    </source>
</evidence>
<evidence type="ECO:0000256" key="9">
    <source>
        <dbReference type="ARBA" id="ARBA00023012"/>
    </source>
</evidence>
<protein>
    <recommendedName>
        <fullName evidence="3">histidine kinase</fullName>
        <ecNumber evidence="3">2.7.13.3</ecNumber>
    </recommendedName>
</protein>
<dbReference type="PANTHER" id="PTHR45453:SF2">
    <property type="entry name" value="HISTIDINE KINASE"/>
    <property type="match status" value="1"/>
</dbReference>
<dbReference type="SMART" id="SM00387">
    <property type="entry name" value="HATPase_c"/>
    <property type="match status" value="1"/>
</dbReference>
<dbReference type="Proteomes" id="UP000249495">
    <property type="component" value="Chromosome 1"/>
</dbReference>
<organism evidence="13 14">
    <name type="scientific">Streptococcus ferus</name>
    <dbReference type="NCBI Taxonomy" id="1345"/>
    <lineage>
        <taxon>Bacteria</taxon>
        <taxon>Bacillati</taxon>
        <taxon>Bacillota</taxon>
        <taxon>Bacilli</taxon>
        <taxon>Lactobacillales</taxon>
        <taxon>Streptococcaceae</taxon>
        <taxon>Streptococcus</taxon>
    </lineage>
</organism>
<name>A0A2X3VFW1_9STRE</name>
<keyword evidence="5 13" id="KW-0808">Transferase</keyword>
<dbReference type="InterPro" id="IPR005467">
    <property type="entry name" value="His_kinase_dom"/>
</dbReference>
<dbReference type="PANTHER" id="PTHR45453">
    <property type="entry name" value="PHOSPHATE REGULON SENSOR PROTEIN PHOR"/>
    <property type="match status" value="1"/>
</dbReference>
<dbReference type="GO" id="GO:0000155">
    <property type="term" value="F:phosphorelay sensor kinase activity"/>
    <property type="evidence" value="ECO:0007669"/>
    <property type="project" value="TreeGrafter"/>
</dbReference>
<keyword evidence="10 11" id="KW-0472">Membrane</keyword>
<keyword evidence="14" id="KW-1185">Reference proteome</keyword>
<dbReference type="InterPro" id="IPR036890">
    <property type="entry name" value="HATPase_C_sf"/>
</dbReference>
<dbReference type="InterPro" id="IPR050351">
    <property type="entry name" value="BphY/WalK/GraS-like"/>
</dbReference>
<keyword evidence="7 13" id="KW-0418">Kinase</keyword>
<dbReference type="Gene3D" id="3.30.565.10">
    <property type="entry name" value="Histidine kinase-like ATPase, C-terminal domain"/>
    <property type="match status" value="1"/>
</dbReference>
<evidence type="ECO:0000256" key="11">
    <source>
        <dbReference type="SAM" id="Phobius"/>
    </source>
</evidence>
<evidence type="ECO:0000259" key="12">
    <source>
        <dbReference type="PROSITE" id="PS50109"/>
    </source>
</evidence>
<evidence type="ECO:0000256" key="2">
    <source>
        <dbReference type="ARBA" id="ARBA00004651"/>
    </source>
</evidence>
<comment type="catalytic activity">
    <reaction evidence="1">
        <text>ATP + protein L-histidine = ADP + protein N-phospho-L-histidine.</text>
        <dbReference type="EC" id="2.7.13.3"/>
    </reaction>
</comment>
<dbReference type="EC" id="2.7.13.3" evidence="3"/>
<dbReference type="Pfam" id="PF02518">
    <property type="entry name" value="HATPase_c"/>
    <property type="match status" value="1"/>
</dbReference>
<dbReference type="GO" id="GO:0005886">
    <property type="term" value="C:plasma membrane"/>
    <property type="evidence" value="ECO:0007669"/>
    <property type="project" value="UniProtKB-SubCell"/>
</dbReference>
<dbReference type="PROSITE" id="PS50109">
    <property type="entry name" value="HIS_KIN"/>
    <property type="match status" value="1"/>
</dbReference>
<comment type="subcellular location">
    <subcellularLocation>
        <location evidence="2">Cell membrane</location>
        <topology evidence="2">Multi-pass membrane protein</topology>
    </subcellularLocation>
</comment>